<comment type="caution">
    <text evidence="2">The sequence shown here is derived from an EMBL/GenBank/DDBJ whole genome shotgun (WGS) entry which is preliminary data.</text>
</comment>
<keyword evidence="3" id="KW-1185">Reference proteome</keyword>
<dbReference type="Pfam" id="PF13279">
    <property type="entry name" value="4HBT_2"/>
    <property type="match status" value="1"/>
</dbReference>
<organism evidence="2 3">
    <name type="scientific">Crossiella cryophila</name>
    <dbReference type="NCBI Taxonomy" id="43355"/>
    <lineage>
        <taxon>Bacteria</taxon>
        <taxon>Bacillati</taxon>
        <taxon>Actinomycetota</taxon>
        <taxon>Actinomycetes</taxon>
        <taxon>Pseudonocardiales</taxon>
        <taxon>Pseudonocardiaceae</taxon>
        <taxon>Crossiella</taxon>
    </lineage>
</organism>
<dbReference type="AlphaFoldDB" id="A0A7W7FUP4"/>
<evidence type="ECO:0000313" key="2">
    <source>
        <dbReference type="EMBL" id="MBB4678457.1"/>
    </source>
</evidence>
<sequence>MDLPAFEHRHLVTLEETNALGNVYFTHYLRWQGQCRELFLRTRAPEVLAELGERTLLVTTHCSCDYYAELHAFDEVLIRMRVGEVLQNRLTLLFEYLRAGQPIARGKQGLAWFTRDGDRPRPRPVPATLITAVAAAVAAYQRNGIPPETSPSGGGAHNPTEEDKDGRTIT</sequence>
<feature type="region of interest" description="Disordered" evidence="1">
    <location>
        <begin position="143"/>
        <end position="170"/>
    </location>
</feature>
<evidence type="ECO:0000313" key="3">
    <source>
        <dbReference type="Proteomes" id="UP000533598"/>
    </source>
</evidence>
<dbReference type="SUPFAM" id="SSF54637">
    <property type="entry name" value="Thioesterase/thiol ester dehydrase-isomerase"/>
    <property type="match status" value="1"/>
</dbReference>
<feature type="compositionally biased region" description="Basic and acidic residues" evidence="1">
    <location>
        <begin position="159"/>
        <end position="170"/>
    </location>
</feature>
<dbReference type="RefSeq" id="WP_185004288.1">
    <property type="nucleotide sequence ID" value="NZ_BAAAUI010000066.1"/>
</dbReference>
<dbReference type="InterPro" id="IPR029069">
    <property type="entry name" value="HotDog_dom_sf"/>
</dbReference>
<dbReference type="EMBL" id="JACHMH010000001">
    <property type="protein sequence ID" value="MBB4678457.1"/>
    <property type="molecule type" value="Genomic_DNA"/>
</dbReference>
<name>A0A7W7FUP4_9PSEU</name>
<protein>
    <submittedName>
        <fullName evidence="2">Enediyne biosynthesis thioesterase</fullName>
    </submittedName>
</protein>
<gene>
    <name evidence="2" type="ORF">HNR67_004575</name>
</gene>
<dbReference type="Proteomes" id="UP000533598">
    <property type="component" value="Unassembled WGS sequence"/>
</dbReference>
<proteinExistence type="predicted"/>
<accession>A0A7W7FUP4</accession>
<evidence type="ECO:0000256" key="1">
    <source>
        <dbReference type="SAM" id="MobiDB-lite"/>
    </source>
</evidence>
<dbReference type="Gene3D" id="3.10.129.10">
    <property type="entry name" value="Hotdog Thioesterase"/>
    <property type="match status" value="1"/>
</dbReference>
<dbReference type="CDD" id="cd00586">
    <property type="entry name" value="4HBT"/>
    <property type="match status" value="1"/>
</dbReference>
<reference evidence="2 3" key="1">
    <citation type="submission" date="2020-08" db="EMBL/GenBank/DDBJ databases">
        <title>Sequencing the genomes of 1000 actinobacteria strains.</title>
        <authorList>
            <person name="Klenk H.-P."/>
        </authorList>
    </citation>
    <scope>NUCLEOTIDE SEQUENCE [LARGE SCALE GENOMIC DNA]</scope>
    <source>
        <strain evidence="2 3">DSM 44230</strain>
    </source>
</reference>